<evidence type="ECO:0000313" key="2">
    <source>
        <dbReference type="EMBL" id="CAB4179863.1"/>
    </source>
</evidence>
<evidence type="ECO:0000313" key="1">
    <source>
        <dbReference type="EMBL" id="CAB4174906.1"/>
    </source>
</evidence>
<reference evidence="1" key="1">
    <citation type="submission" date="2020-05" db="EMBL/GenBank/DDBJ databases">
        <authorList>
            <person name="Chiriac C."/>
            <person name="Salcher M."/>
            <person name="Ghai R."/>
            <person name="Kavagutti S V."/>
        </authorList>
    </citation>
    <scope>NUCLEOTIDE SEQUENCE</scope>
</reference>
<dbReference type="EMBL" id="LR796984">
    <property type="protein sequence ID" value="CAB4179863.1"/>
    <property type="molecule type" value="Genomic_DNA"/>
</dbReference>
<proteinExistence type="predicted"/>
<sequence>MKRITLLVDEGWYEALRNTTSEVYVDETCTWVSVDEEPILIGEYKADVEKSEELKVGGGQSKGHPFCEIPIQSLDYKCECEANVSGENPSAPAPATNHPPADMTFINERLWGDMQAEWEVQRLTHDELCGVRRGWDASCQCSLISKVVEREREIK</sequence>
<accession>A0A6J5PXN5</accession>
<organism evidence="1">
    <name type="scientific">uncultured Caudovirales phage</name>
    <dbReference type="NCBI Taxonomy" id="2100421"/>
    <lineage>
        <taxon>Viruses</taxon>
        <taxon>Duplodnaviria</taxon>
        <taxon>Heunggongvirae</taxon>
        <taxon>Uroviricota</taxon>
        <taxon>Caudoviricetes</taxon>
        <taxon>Peduoviridae</taxon>
        <taxon>Maltschvirus</taxon>
        <taxon>Maltschvirus maltsch</taxon>
    </lineage>
</organism>
<name>A0A6J5PXN5_9CAUD</name>
<dbReference type="EMBL" id="LR796920">
    <property type="protein sequence ID" value="CAB4174906.1"/>
    <property type="molecule type" value="Genomic_DNA"/>
</dbReference>
<evidence type="ECO:0000313" key="3">
    <source>
        <dbReference type="EMBL" id="CAB4188660.1"/>
    </source>
</evidence>
<gene>
    <name evidence="2" type="ORF">UFOVP1035_87</name>
    <name evidence="3" type="ORF">UFOVP1181_46</name>
    <name evidence="1" type="ORF">UFOVP965_91</name>
</gene>
<dbReference type="EMBL" id="LR797127">
    <property type="protein sequence ID" value="CAB4188660.1"/>
    <property type="molecule type" value="Genomic_DNA"/>
</dbReference>
<protein>
    <submittedName>
        <fullName evidence="1">Uncharacterized protein</fullName>
    </submittedName>
</protein>